<feature type="transmembrane region" description="Helical" evidence="1">
    <location>
        <begin position="21"/>
        <end position="39"/>
    </location>
</feature>
<dbReference type="Proteomes" id="UP000494245">
    <property type="component" value="Unassembled WGS sequence"/>
</dbReference>
<evidence type="ECO:0000256" key="1">
    <source>
        <dbReference type="SAM" id="Phobius"/>
    </source>
</evidence>
<sequence>MSEKAGHKITFLRFMKYGMPVMILTVAISMAYLYLRYYVLGW</sequence>
<evidence type="ECO:0000313" key="3">
    <source>
        <dbReference type="Proteomes" id="UP000494245"/>
    </source>
</evidence>
<dbReference type="AlphaFoldDB" id="A0A6V8LYV1"/>
<name>A0A6V8LYV1_9BACT</name>
<comment type="caution">
    <text evidence="2">The sequence shown here is derived from an EMBL/GenBank/DDBJ whole genome shotgun (WGS) entry which is preliminary data.</text>
</comment>
<proteinExistence type="predicted"/>
<reference evidence="2 3" key="2">
    <citation type="submission" date="2020-05" db="EMBL/GenBank/DDBJ databases">
        <title>Draft genome sequence of Desulfovibrio sp. strainFSS-1.</title>
        <authorList>
            <person name="Shimoshige H."/>
            <person name="Kobayashi H."/>
            <person name="Maekawa T."/>
        </authorList>
    </citation>
    <scope>NUCLEOTIDE SEQUENCE [LARGE SCALE GENOMIC DNA]</scope>
    <source>
        <strain evidence="2 3">SIID29052-01</strain>
    </source>
</reference>
<keyword evidence="1" id="KW-0472">Membrane</keyword>
<keyword evidence="1" id="KW-0812">Transmembrane</keyword>
<dbReference type="EMBL" id="BLTE01000014">
    <property type="protein sequence ID" value="GFK95179.1"/>
    <property type="molecule type" value="Genomic_DNA"/>
</dbReference>
<gene>
    <name evidence="2" type="ORF">NNJEOMEG_03037</name>
</gene>
<protein>
    <submittedName>
        <fullName evidence="2">Uncharacterized protein</fullName>
    </submittedName>
</protein>
<keyword evidence="3" id="KW-1185">Reference proteome</keyword>
<organism evidence="2 3">
    <name type="scientific">Fundidesulfovibrio magnetotacticus</name>
    <dbReference type="NCBI Taxonomy" id="2730080"/>
    <lineage>
        <taxon>Bacteria</taxon>
        <taxon>Pseudomonadati</taxon>
        <taxon>Thermodesulfobacteriota</taxon>
        <taxon>Desulfovibrionia</taxon>
        <taxon>Desulfovibrionales</taxon>
        <taxon>Desulfovibrionaceae</taxon>
        <taxon>Fundidesulfovibrio</taxon>
    </lineage>
</organism>
<keyword evidence="1" id="KW-1133">Transmembrane helix</keyword>
<accession>A0A6V8LYV1</accession>
<reference evidence="2 3" key="1">
    <citation type="submission" date="2020-04" db="EMBL/GenBank/DDBJ databases">
        <authorList>
            <consortium name="Desulfovibrio sp. FSS-1 genome sequencing consortium"/>
            <person name="Shimoshige H."/>
            <person name="Kobayashi H."/>
            <person name="Maekawa T."/>
        </authorList>
    </citation>
    <scope>NUCLEOTIDE SEQUENCE [LARGE SCALE GENOMIC DNA]</scope>
    <source>
        <strain evidence="2 3">SIID29052-01</strain>
    </source>
</reference>
<evidence type="ECO:0000313" key="2">
    <source>
        <dbReference type="EMBL" id="GFK95179.1"/>
    </source>
</evidence>